<evidence type="ECO:0000259" key="9">
    <source>
        <dbReference type="PROSITE" id="PS50975"/>
    </source>
</evidence>
<dbReference type="GO" id="GO:0004658">
    <property type="term" value="F:propionyl-CoA carboxylase activity"/>
    <property type="evidence" value="ECO:0007669"/>
    <property type="project" value="UniProtKB-EC"/>
</dbReference>
<dbReference type="InterPro" id="IPR011764">
    <property type="entry name" value="Biotin_carboxylation_dom"/>
</dbReference>
<dbReference type="GO" id="GO:0046872">
    <property type="term" value="F:metal ion binding"/>
    <property type="evidence" value="ECO:0007669"/>
    <property type="project" value="UniProtKB-KW"/>
</dbReference>
<evidence type="ECO:0000256" key="4">
    <source>
        <dbReference type="ARBA" id="ARBA00022840"/>
    </source>
</evidence>
<dbReference type="FunFam" id="3.40.50.20:FF:000010">
    <property type="entry name" value="Propionyl-CoA carboxylase subunit alpha"/>
    <property type="match status" value="1"/>
</dbReference>
<evidence type="ECO:0000256" key="7">
    <source>
        <dbReference type="PROSITE-ProRule" id="PRU00409"/>
    </source>
</evidence>
<dbReference type="InterPro" id="IPR005481">
    <property type="entry name" value="BC-like_N"/>
</dbReference>
<dbReference type="AlphaFoldDB" id="A0AAW5P998"/>
<organism evidence="11 12">
    <name type="scientific">Salinibacter ruber</name>
    <dbReference type="NCBI Taxonomy" id="146919"/>
    <lineage>
        <taxon>Bacteria</taxon>
        <taxon>Pseudomonadati</taxon>
        <taxon>Rhodothermota</taxon>
        <taxon>Rhodothermia</taxon>
        <taxon>Rhodothermales</taxon>
        <taxon>Salinibacteraceae</taxon>
        <taxon>Salinibacter</taxon>
    </lineage>
</organism>
<evidence type="ECO:0000256" key="2">
    <source>
        <dbReference type="ARBA" id="ARBA00022723"/>
    </source>
</evidence>
<dbReference type="InterPro" id="IPR050856">
    <property type="entry name" value="Biotin_carboxylase_complex"/>
</dbReference>
<keyword evidence="4 7" id="KW-0067">ATP-binding</keyword>
<dbReference type="EMBL" id="JANTZM010000010">
    <property type="protein sequence ID" value="MCS4158279.1"/>
    <property type="molecule type" value="Genomic_DNA"/>
</dbReference>
<reference evidence="11" key="1">
    <citation type="submission" date="2022-08" db="EMBL/GenBank/DDBJ databases">
        <title>Genomic Encyclopedia of Type Strains, Phase V (KMG-V): Genome sequencing to study the core and pangenomes of soil and plant-associated prokaryotes.</title>
        <authorList>
            <person name="Whitman W."/>
        </authorList>
    </citation>
    <scope>NUCLEOTIDE SEQUENCE</scope>
    <source>
        <strain evidence="11">SP3002</strain>
    </source>
</reference>
<dbReference type="SUPFAM" id="SSF56059">
    <property type="entry name" value="Glutathione synthetase ATP-binding domain-like"/>
    <property type="match status" value="1"/>
</dbReference>
<dbReference type="Pfam" id="PF00289">
    <property type="entry name" value="Biotin_carb_N"/>
    <property type="match status" value="1"/>
</dbReference>
<dbReference type="PROSITE" id="PS50979">
    <property type="entry name" value="BC"/>
    <property type="match status" value="1"/>
</dbReference>
<evidence type="ECO:0000256" key="3">
    <source>
        <dbReference type="ARBA" id="ARBA00022741"/>
    </source>
</evidence>
<dbReference type="Pfam" id="PF02785">
    <property type="entry name" value="Biotin_carb_C"/>
    <property type="match status" value="1"/>
</dbReference>
<dbReference type="Proteomes" id="UP001155110">
    <property type="component" value="Unassembled WGS sequence"/>
</dbReference>
<evidence type="ECO:0000256" key="1">
    <source>
        <dbReference type="ARBA" id="ARBA00022598"/>
    </source>
</evidence>
<dbReference type="InterPro" id="IPR011054">
    <property type="entry name" value="Rudment_hybrid_motif"/>
</dbReference>
<accession>A0AAW5P998</accession>
<dbReference type="InterPro" id="IPR011761">
    <property type="entry name" value="ATP-grasp"/>
</dbReference>
<keyword evidence="2" id="KW-0479">Metal-binding</keyword>
<keyword evidence="1 11" id="KW-0436">Ligase</keyword>
<keyword evidence="3 7" id="KW-0547">Nucleotide-binding</keyword>
<dbReference type="PROSITE" id="PS00866">
    <property type="entry name" value="CPSASE_1"/>
    <property type="match status" value="1"/>
</dbReference>
<evidence type="ECO:0000259" key="10">
    <source>
        <dbReference type="PROSITE" id="PS50979"/>
    </source>
</evidence>
<dbReference type="Pfam" id="PF02786">
    <property type="entry name" value="CPSase_L_D2"/>
    <property type="match status" value="1"/>
</dbReference>
<dbReference type="EC" id="6.4.1.3" evidence="11"/>
<dbReference type="SMART" id="SM00878">
    <property type="entry name" value="Biotin_carb_C"/>
    <property type="match status" value="1"/>
</dbReference>
<feature type="domain" description="Biotin carboxylation" evidence="10">
    <location>
        <begin position="10"/>
        <end position="455"/>
    </location>
</feature>
<protein>
    <submittedName>
        <fullName evidence="11">Propionyl-CoA carboxylase alpha chain</fullName>
        <ecNumber evidence="11">6.4.1.3</ecNumber>
    </submittedName>
</protein>
<sequence>MTDSTVTSRPFDKVLVANRGEIALRVLRTCHEQGLNTVAVYSTPDRSAPHVRRADEAYHIGPAAAAQSYLDSEAILEAARRSGADAIHPGYGFLSENAAFAEACAEAGVHFVGPPAAAIRAMGDKTAARQLMKEAGVPMAPGTTDAVASTEEGEAIAEDIGYPVLIKAAAGGGGKGMRIVHEPEHFAGAMDRAQGEAASSFGDGRVFIEKYIEEPRHIEFQILADHHGNTVHLFERECSIQRRHQKVIEEAPSSVLTPEVRREMGEAAVAAAESCGYRNAGTVEFLVDADLNYYFMEMNTRLQVEHPVTEWVTGVDLVAEQLRVAQGEALGYTTDDLSINGHAMESRVYAEDPASNFLPDPGPLKRHSAPSGVGVRVDAGVEEGGEVLIHYDPMISKLTTWGKDRTAAIDRMIRALDEYEVASMATTIPFCRFAMEHEGFRAGDFTTHFVDEEFDPSALQLEDPERDELAALAATLYYAETQADEAPTIAANGREDRSPWRQRRRP</sequence>
<keyword evidence="5" id="KW-0460">Magnesium</keyword>
<feature type="region of interest" description="Disordered" evidence="8">
    <location>
        <begin position="485"/>
        <end position="506"/>
    </location>
</feature>
<keyword evidence="6" id="KW-0092">Biotin</keyword>
<dbReference type="InterPro" id="IPR004549">
    <property type="entry name" value="Acetyl_CoA_COase_biotin_COase"/>
</dbReference>
<dbReference type="NCBIfam" id="NF006367">
    <property type="entry name" value="PRK08591.1"/>
    <property type="match status" value="1"/>
</dbReference>
<dbReference type="SUPFAM" id="SSF51246">
    <property type="entry name" value="Rudiment single hybrid motif"/>
    <property type="match status" value="1"/>
</dbReference>
<dbReference type="PROSITE" id="PS00867">
    <property type="entry name" value="CPSASE_2"/>
    <property type="match status" value="1"/>
</dbReference>
<evidence type="ECO:0000256" key="6">
    <source>
        <dbReference type="ARBA" id="ARBA00023267"/>
    </source>
</evidence>
<comment type="caution">
    <text evidence="11">The sequence shown here is derived from an EMBL/GenBank/DDBJ whole genome shotgun (WGS) entry which is preliminary data.</text>
</comment>
<feature type="domain" description="ATP-grasp" evidence="9">
    <location>
        <begin position="129"/>
        <end position="326"/>
    </location>
</feature>
<dbReference type="NCBIfam" id="TIGR00514">
    <property type="entry name" value="accC"/>
    <property type="match status" value="1"/>
</dbReference>
<dbReference type="InterPro" id="IPR016185">
    <property type="entry name" value="PreATP-grasp_dom_sf"/>
</dbReference>
<gene>
    <name evidence="11" type="ORF">GGP99_002251</name>
</gene>
<dbReference type="PROSITE" id="PS50975">
    <property type="entry name" value="ATP_GRASP"/>
    <property type="match status" value="1"/>
</dbReference>
<evidence type="ECO:0000256" key="5">
    <source>
        <dbReference type="ARBA" id="ARBA00022842"/>
    </source>
</evidence>
<evidence type="ECO:0000313" key="12">
    <source>
        <dbReference type="Proteomes" id="UP001155110"/>
    </source>
</evidence>
<evidence type="ECO:0000256" key="8">
    <source>
        <dbReference type="SAM" id="MobiDB-lite"/>
    </source>
</evidence>
<dbReference type="SUPFAM" id="SSF52440">
    <property type="entry name" value="PreATP-grasp domain"/>
    <property type="match status" value="1"/>
</dbReference>
<dbReference type="GO" id="GO:0005524">
    <property type="term" value="F:ATP binding"/>
    <property type="evidence" value="ECO:0007669"/>
    <property type="project" value="UniProtKB-UniRule"/>
</dbReference>
<dbReference type="Gene3D" id="3.30.470.20">
    <property type="entry name" value="ATP-grasp fold, B domain"/>
    <property type="match status" value="1"/>
</dbReference>
<dbReference type="RefSeq" id="WP_259104742.1">
    <property type="nucleotide sequence ID" value="NZ_JANTZI010000005.1"/>
</dbReference>
<dbReference type="PANTHER" id="PTHR18866:SF33">
    <property type="entry name" value="METHYLCROTONOYL-COA CARBOXYLASE SUBUNIT ALPHA, MITOCHONDRIAL-RELATED"/>
    <property type="match status" value="1"/>
</dbReference>
<name>A0AAW5P998_9BACT</name>
<proteinExistence type="predicted"/>
<dbReference type="InterPro" id="IPR005482">
    <property type="entry name" value="Biotin_COase_C"/>
</dbReference>
<dbReference type="PANTHER" id="PTHR18866">
    <property type="entry name" value="CARBOXYLASE:PYRUVATE/ACETYL-COA/PROPIONYL-COA CARBOXYLASE"/>
    <property type="match status" value="1"/>
</dbReference>
<dbReference type="FunFam" id="3.30.470.20:FF:000028">
    <property type="entry name" value="Methylcrotonoyl-CoA carboxylase subunit alpha, mitochondrial"/>
    <property type="match status" value="1"/>
</dbReference>
<dbReference type="InterPro" id="IPR005479">
    <property type="entry name" value="CPAse_ATP-bd"/>
</dbReference>
<dbReference type="FunFam" id="3.30.1490.20:FF:000018">
    <property type="entry name" value="Biotin carboxylase"/>
    <property type="match status" value="1"/>
</dbReference>
<evidence type="ECO:0000313" key="11">
    <source>
        <dbReference type="EMBL" id="MCS4158279.1"/>
    </source>
</evidence>